<accession>A0A9D4P7V1</accession>
<reference evidence="8" key="2">
    <citation type="journal article" date="2021" name="World Allergy Organ. J.">
        <title>Chromosome-level assembly of Dermatophagoides farinae genome and transcriptome reveals two novel allergens Der f 37 and Der f 39.</title>
        <authorList>
            <person name="Chen J."/>
            <person name="Cai Z."/>
            <person name="Fan D."/>
            <person name="Hu J."/>
            <person name="Hou Y."/>
            <person name="He Y."/>
            <person name="Zhang Z."/>
            <person name="Zhao Z."/>
            <person name="Gao P."/>
            <person name="Hu W."/>
            <person name="Sun J."/>
            <person name="Li J."/>
            <person name="Ji K."/>
        </authorList>
    </citation>
    <scope>NUCLEOTIDE SEQUENCE</scope>
    <source>
        <strain evidence="8">JKM2019</strain>
    </source>
</reference>
<dbReference type="Pfam" id="PF17791">
    <property type="entry name" value="MG3"/>
    <property type="match status" value="1"/>
</dbReference>
<feature type="domain" description="Alpha-2-macroglobulin bait region" evidence="5">
    <location>
        <begin position="455"/>
        <end position="593"/>
    </location>
</feature>
<dbReference type="SUPFAM" id="SSF48239">
    <property type="entry name" value="Terpenoid cyclases/Protein prenyltransferases"/>
    <property type="match status" value="1"/>
</dbReference>
<dbReference type="EMBL" id="SDOV01000001">
    <property type="protein sequence ID" value="KAH7646395.1"/>
    <property type="molecule type" value="Genomic_DNA"/>
</dbReference>
<keyword evidence="3" id="KW-1015">Disulfide bond</keyword>
<dbReference type="SMART" id="SM01361">
    <property type="entry name" value="A2M_recep"/>
    <property type="match status" value="1"/>
</dbReference>
<dbReference type="Proteomes" id="UP000828236">
    <property type="component" value="Unassembled WGS sequence"/>
</dbReference>
<dbReference type="Pfam" id="PF00207">
    <property type="entry name" value="A2M"/>
    <property type="match status" value="1"/>
</dbReference>
<evidence type="ECO:0000259" key="6">
    <source>
        <dbReference type="SMART" id="SM01360"/>
    </source>
</evidence>
<dbReference type="InterPro" id="IPR036595">
    <property type="entry name" value="A-macroglobulin_rcpt-bd_sf"/>
</dbReference>
<evidence type="ECO:0000256" key="3">
    <source>
        <dbReference type="ARBA" id="ARBA00023157"/>
    </source>
</evidence>
<dbReference type="InterPro" id="IPR001599">
    <property type="entry name" value="Macroglobln_a2"/>
</dbReference>
<dbReference type="Gene3D" id="2.60.120.1540">
    <property type="match status" value="1"/>
</dbReference>
<comment type="caution">
    <text evidence="8">The sequence shown here is derived from an EMBL/GenBank/DDBJ whole genome shotgun (WGS) entry which is preliminary data.</text>
</comment>
<dbReference type="InterPro" id="IPR041555">
    <property type="entry name" value="MG3"/>
</dbReference>
<feature type="domain" description="Alpha-macroglobulin receptor-binding" evidence="7">
    <location>
        <begin position="1495"/>
        <end position="1583"/>
    </location>
</feature>
<dbReference type="SUPFAM" id="SSF49410">
    <property type="entry name" value="Alpha-macroglobulin receptor domain"/>
    <property type="match status" value="1"/>
</dbReference>
<dbReference type="InterPro" id="IPR008930">
    <property type="entry name" value="Terpenoid_cyclase/PrenylTrfase"/>
</dbReference>
<gene>
    <name evidence="8" type="ORF">HUG17_1933</name>
</gene>
<dbReference type="PROSITE" id="PS00477">
    <property type="entry name" value="ALPHA_2_MACROGLOBULIN"/>
    <property type="match status" value="1"/>
</dbReference>
<sequence>MLSITYLSTIFIIIINLVIFIANIGCQIILAPSQLHIGKRTNKIFCLPRKQCSFTANVSFSSKKEFHNIILNKTIDFMTNDYIGEAELMFSGKEIKKYHNDLNRPKRIYMKIELSTNEILKGVFNLTYDSLIYFQTDKPIYRPTETVRFRVLETDKSLRSKPDMCNLTIKNHQKIKLDFTSLSLNAPYYFAEYEFQLPQIAKEGIWEAELTCNNGNDRLNFEIKNYIAPIMRIDVLTPNIHYCSSKQLDIIINATYTYGKPVKGFLYSEIILSKSLEQFKIFQTENLCLKNGSISYSISNNKMPCRNRYDLPVNLIVRTTITDTSTNTKQQASSNIILTSRPYMISNTHTITYYRPNFANFIVLEVKNFNQEPVSNVPINVKINNRYGYEIKSYEISNESTLKTDANGLAIVTFSLTESIGRLRVTATTNDTKYDQADQAFIAFNMIPFDKNENAAIWIANKKQLFYSAGDKYHSSIDYSKHIEPGSLFWIASSKGYIFHHEKITSKQIDFNITNQMAPSVRILVLAITNNEKVVSDSILIYVEQKNCGVKIELDSKENTTIFEPGTEIKFRFEGNDNDIVAMNAVDESVYILRNKSVKAKFQKILQSHDIGNGPGGGKSSLHIIDTAGFKILQMNKEKYRNKRSTDETCLLFDHTCCRMALLRTKKSCSERSKIIKKYALKPECVTFFDQCCLCRWDDGLQTSSVNRPETSKSQPSYELNLPRPYDRPIEQEIDEKNTRYDFRDSWLFDLILLNKSFQSHTKQAPHSITSWIISSISLSQKDGLCFAKDQRITTYKPFFVHVSMAQFLILNEHTEVSATIFNYLDENLRVKIHFYKNDEICSEASDKIEKSEILLNIKAKSSMTKSFPIVPIKIGTFTIKLKASAYIRNKYISDIIMKNITVRFPGKVIEEATSLDLDPGNRAKRETTIFTEKPTNRITSKVYPEKQLQKIDILFQKNVEKKNPDVEIVPGTMRHKLSLIGSKFNPSIKSIEELDHLIKKPKGCGEQNMYFMAFNLYTMNYLKQMGKLKESTEIRALNYLKRALRQELNFRKEDGSFSAFVNRESSIWLTAFISKVFCQSGTLLREYMDNEIIVSAIKWLLEKQSSDGSWKEIFPILHEKALGGTNQGSHTLTAYIIIALNECQKYLRKIDVPHDLNLNEKILLAQEYLHKKFKFFDENSYSLSIITYSLISRQSIHDKTNELIVKLMNHDDKKRDNKSNHFYYNNDYSIETTSYVLLSLAEYIPKDELTDSLANFLTLQQKDGAFDNTQDTIVALEALASYYSKIQSHINDYKLMSNISFNYRPKRSIEFTEENNDLLHIIDVEKNTDNVDIVTLGNGLGKIELLTTYNVLNPNDKCHFELSIRLSNVRNQHRKEISNYDGDLFFDVPVTNVMQEQGIIITSNYNEKHQVSSNICDHDFNHKIRTRSIWTNMRNRFRPQNITNPTQNINEKQTAKENSDECSASFDAPPNLGIENPIIRIINVSFRRLNDDENGMVILEVGLLSGYKVIRSDLDKLLEKKNILNYNSADSKIEFYLKNVPYAKRESICFRIYQQNIVLESQGALVSIYDYYQKDSSCSKLYNDTNINDEDLEFEIHDCNGILPLKICSCKILKVCPGKLGEGLEESYHKNSLEALKSYKKLVCKHFSAIIEGIVEKKENKTQLGKFLVHLQVLKVIQTDLDEQFLYTEGERWPFYLDKICNLCRKNERILILIRKGKNDNNGIQLIDGQSILYESTNDDHKGLSWLNDLNAMLENEPCF</sequence>
<dbReference type="InterPro" id="IPR040839">
    <property type="entry name" value="MG4"/>
</dbReference>
<evidence type="ECO:0000259" key="7">
    <source>
        <dbReference type="SMART" id="SM01361"/>
    </source>
</evidence>
<keyword evidence="4" id="KW-1133">Transmembrane helix</keyword>
<dbReference type="InterPro" id="IPR013783">
    <property type="entry name" value="Ig-like_fold"/>
</dbReference>
<dbReference type="InterPro" id="IPR047565">
    <property type="entry name" value="Alpha-macroglob_thiol-ester_cl"/>
</dbReference>
<dbReference type="PANTHER" id="PTHR11412">
    <property type="entry name" value="MACROGLOBULIN / COMPLEMENT"/>
    <property type="match status" value="1"/>
</dbReference>
<evidence type="ECO:0000313" key="8">
    <source>
        <dbReference type="EMBL" id="KAH7646395.1"/>
    </source>
</evidence>
<dbReference type="OrthoDB" id="6359008at2759"/>
<dbReference type="InterPro" id="IPR011625">
    <property type="entry name" value="A2M_N_BRD"/>
</dbReference>
<dbReference type="InterPro" id="IPR002890">
    <property type="entry name" value="MG2"/>
</dbReference>
<keyword evidence="4" id="KW-0812">Transmembrane</keyword>
<dbReference type="InterPro" id="IPR008964">
    <property type="entry name" value="Invasin/intimin_cell_adhesion"/>
</dbReference>
<dbReference type="SMART" id="SM01360">
    <property type="entry name" value="A2M"/>
    <property type="match status" value="1"/>
</dbReference>
<dbReference type="SMART" id="SM01419">
    <property type="entry name" value="Thiol-ester_cl"/>
    <property type="match status" value="1"/>
</dbReference>
<dbReference type="InterPro" id="IPR009048">
    <property type="entry name" value="A-macroglobulin_rcpt-bd"/>
</dbReference>
<dbReference type="InterPro" id="IPR019742">
    <property type="entry name" value="MacrogloblnA2_CS"/>
</dbReference>
<name>A0A9D4P7V1_DERFA</name>
<dbReference type="Pfam" id="PF07703">
    <property type="entry name" value="A2M_BRD"/>
    <property type="match status" value="1"/>
</dbReference>
<dbReference type="Pfam" id="PF17789">
    <property type="entry name" value="MG4"/>
    <property type="match status" value="1"/>
</dbReference>
<feature type="domain" description="Alpha-2-macroglobulin" evidence="6">
    <location>
        <begin position="746"/>
        <end position="835"/>
    </location>
</feature>
<proteinExistence type="predicted"/>
<organism evidence="8">
    <name type="scientific">Dermatophagoides farinae</name>
    <name type="common">American house dust mite</name>
    <dbReference type="NCBI Taxonomy" id="6954"/>
    <lineage>
        <taxon>Eukaryota</taxon>
        <taxon>Metazoa</taxon>
        <taxon>Ecdysozoa</taxon>
        <taxon>Arthropoda</taxon>
        <taxon>Chelicerata</taxon>
        <taxon>Arachnida</taxon>
        <taxon>Acari</taxon>
        <taxon>Acariformes</taxon>
        <taxon>Sarcoptiformes</taxon>
        <taxon>Astigmata</taxon>
        <taxon>Psoroptidia</taxon>
        <taxon>Analgoidea</taxon>
        <taxon>Pyroglyphidae</taxon>
        <taxon>Dermatophagoidinae</taxon>
        <taxon>Dermatophagoides</taxon>
    </lineage>
</organism>
<reference evidence="8" key="1">
    <citation type="submission" date="2020-06" db="EMBL/GenBank/DDBJ databases">
        <authorList>
            <person name="Ji K."/>
            <person name="Li J."/>
        </authorList>
    </citation>
    <scope>NUCLEOTIDE SEQUENCE</scope>
    <source>
        <strain evidence="8">JKM2019</strain>
        <tissue evidence="8">Whole body</tissue>
    </source>
</reference>
<dbReference type="PANTHER" id="PTHR11412:SF166">
    <property type="entry name" value="NTR DOMAIN-CONTAINING PROTEIN"/>
    <property type="match status" value="1"/>
</dbReference>
<evidence type="ECO:0000259" key="5">
    <source>
        <dbReference type="SMART" id="SM01359"/>
    </source>
</evidence>
<keyword evidence="4" id="KW-0472">Membrane</keyword>
<protein>
    <submittedName>
        <fullName evidence="8">Uncharacterized protein</fullName>
    </submittedName>
</protein>
<evidence type="ECO:0000256" key="2">
    <source>
        <dbReference type="ARBA" id="ARBA00022525"/>
    </source>
</evidence>
<dbReference type="InterPro" id="IPR050473">
    <property type="entry name" value="A2M/Complement_sys"/>
</dbReference>
<dbReference type="Gene3D" id="2.60.40.1930">
    <property type="match status" value="3"/>
</dbReference>
<evidence type="ECO:0000256" key="4">
    <source>
        <dbReference type="SAM" id="Phobius"/>
    </source>
</evidence>
<dbReference type="Gene3D" id="2.20.130.20">
    <property type="match status" value="1"/>
</dbReference>
<dbReference type="Pfam" id="PF01835">
    <property type="entry name" value="MG2"/>
    <property type="match status" value="1"/>
</dbReference>
<dbReference type="Gene3D" id="1.50.10.20">
    <property type="match status" value="1"/>
</dbReference>
<dbReference type="GO" id="GO:0004866">
    <property type="term" value="F:endopeptidase inhibitor activity"/>
    <property type="evidence" value="ECO:0007669"/>
    <property type="project" value="InterPro"/>
</dbReference>
<evidence type="ECO:0000256" key="1">
    <source>
        <dbReference type="ARBA" id="ARBA00004613"/>
    </source>
</evidence>
<dbReference type="Pfam" id="PF07678">
    <property type="entry name" value="TED_complement"/>
    <property type="match status" value="1"/>
</dbReference>
<dbReference type="Pfam" id="PF07677">
    <property type="entry name" value="A2M_recep"/>
    <property type="match status" value="1"/>
</dbReference>
<dbReference type="Gene3D" id="2.60.40.690">
    <property type="entry name" value="Alpha-macroglobulin, receptor-binding domain"/>
    <property type="match status" value="1"/>
</dbReference>
<dbReference type="SMART" id="SM01359">
    <property type="entry name" value="A2M_N_2"/>
    <property type="match status" value="1"/>
</dbReference>
<dbReference type="Gene3D" id="6.20.50.160">
    <property type="match status" value="1"/>
</dbReference>
<feature type="transmembrane region" description="Helical" evidence="4">
    <location>
        <begin position="7"/>
        <end position="30"/>
    </location>
</feature>
<dbReference type="GO" id="GO:0005615">
    <property type="term" value="C:extracellular space"/>
    <property type="evidence" value="ECO:0007669"/>
    <property type="project" value="InterPro"/>
</dbReference>
<dbReference type="InterPro" id="IPR011626">
    <property type="entry name" value="Alpha-macroglobulin_TED"/>
</dbReference>
<dbReference type="Gene3D" id="2.60.40.1940">
    <property type="match status" value="1"/>
</dbReference>
<dbReference type="SUPFAM" id="SSF49373">
    <property type="entry name" value="Invasin/intimin cell-adhesion fragments"/>
    <property type="match status" value="1"/>
</dbReference>
<keyword evidence="2" id="KW-0964">Secreted</keyword>
<comment type="subcellular location">
    <subcellularLocation>
        <location evidence="1">Secreted</location>
    </subcellularLocation>
</comment>
<dbReference type="Gene3D" id="2.60.40.10">
    <property type="entry name" value="Immunoglobulins"/>
    <property type="match status" value="2"/>
</dbReference>